<comment type="caution">
    <text evidence="18">The sequence shown here is derived from an EMBL/GenBank/DDBJ whole genome shotgun (WGS) entry which is preliminary data.</text>
</comment>
<evidence type="ECO:0000256" key="13">
    <source>
        <dbReference type="ARBA" id="ARBA00023211"/>
    </source>
</evidence>
<reference evidence="18 19" key="1">
    <citation type="submission" date="2020-07" db="EMBL/GenBank/DDBJ databases">
        <title>Genomic Encyclopedia of Type Strains, Phase III (KMG-III): the genomes of soil and plant-associated and newly described type strains.</title>
        <authorList>
            <person name="Whitman W."/>
        </authorList>
    </citation>
    <scope>NUCLEOTIDE SEQUENCE [LARGE SCALE GENOMIC DNA]</scope>
    <source>
        <strain evidence="18 19">DSM 11255</strain>
    </source>
</reference>
<dbReference type="InterPro" id="IPR012337">
    <property type="entry name" value="RNaseH-like_sf"/>
</dbReference>
<dbReference type="CDD" id="cd07182">
    <property type="entry name" value="RNase_HII_bacteria_HII_like"/>
    <property type="match status" value="1"/>
</dbReference>
<dbReference type="GO" id="GO:0004523">
    <property type="term" value="F:RNA-DNA hybrid ribonuclease activity"/>
    <property type="evidence" value="ECO:0007669"/>
    <property type="project" value="UniProtKB-EC"/>
</dbReference>
<keyword evidence="9 14" id="KW-0540">Nuclease</keyword>
<gene>
    <name evidence="14" type="primary">rnhB</name>
    <name evidence="18" type="ORF">HDG70_001946</name>
</gene>
<comment type="catalytic activity">
    <reaction evidence="1 14 15 16">
        <text>Endonucleolytic cleavage to 5'-phosphomonoester.</text>
        <dbReference type="EC" id="3.1.26.4"/>
    </reaction>
</comment>
<dbReference type="PANTHER" id="PTHR10954">
    <property type="entry name" value="RIBONUCLEASE H2 SUBUNIT A"/>
    <property type="match status" value="1"/>
</dbReference>
<dbReference type="HAMAP" id="MF_00052_B">
    <property type="entry name" value="RNase_HII_B"/>
    <property type="match status" value="1"/>
</dbReference>
<feature type="binding site" evidence="14 15">
    <location>
        <position position="122"/>
    </location>
    <ligand>
        <name>a divalent metal cation</name>
        <dbReference type="ChEBI" id="CHEBI:60240"/>
    </ligand>
</feature>
<dbReference type="InterPro" id="IPR024567">
    <property type="entry name" value="RNase_HII/HIII_dom"/>
</dbReference>
<evidence type="ECO:0000256" key="6">
    <source>
        <dbReference type="ARBA" id="ARBA00012180"/>
    </source>
</evidence>
<evidence type="ECO:0000256" key="11">
    <source>
        <dbReference type="ARBA" id="ARBA00022759"/>
    </source>
</evidence>
<keyword evidence="11 14" id="KW-0255">Endonuclease</keyword>
<keyword evidence="19" id="KW-1185">Reference proteome</keyword>
<protein>
    <recommendedName>
        <fullName evidence="7 14">Ribonuclease HII</fullName>
        <shortName evidence="14">RNase HII</shortName>
        <ecNumber evidence="6 14">3.1.26.4</ecNumber>
    </recommendedName>
</protein>
<evidence type="ECO:0000256" key="14">
    <source>
        <dbReference type="HAMAP-Rule" id="MF_00052"/>
    </source>
</evidence>
<organism evidence="18 19">
    <name type="scientific">Carboxydothermus ferrireducens DSM 11255</name>
    <dbReference type="NCBI Taxonomy" id="1119529"/>
    <lineage>
        <taxon>Bacteria</taxon>
        <taxon>Bacillati</taxon>
        <taxon>Bacillota</taxon>
        <taxon>Clostridia</taxon>
        <taxon>Thermoanaerobacterales</taxon>
        <taxon>Thermoanaerobacteraceae</taxon>
        <taxon>Carboxydothermus</taxon>
    </lineage>
</organism>
<proteinExistence type="inferred from homology"/>
<keyword evidence="13 14" id="KW-0464">Manganese</keyword>
<evidence type="ECO:0000256" key="5">
    <source>
        <dbReference type="ARBA" id="ARBA00007383"/>
    </source>
</evidence>
<evidence type="ECO:0000313" key="18">
    <source>
        <dbReference type="EMBL" id="NYE58195.1"/>
    </source>
</evidence>
<dbReference type="EC" id="3.1.26.4" evidence="6 14"/>
<evidence type="ECO:0000256" key="12">
    <source>
        <dbReference type="ARBA" id="ARBA00022801"/>
    </source>
</evidence>
<evidence type="ECO:0000256" key="2">
    <source>
        <dbReference type="ARBA" id="ARBA00001946"/>
    </source>
</evidence>
<evidence type="ECO:0000256" key="8">
    <source>
        <dbReference type="ARBA" id="ARBA00022490"/>
    </source>
</evidence>
<evidence type="ECO:0000256" key="4">
    <source>
        <dbReference type="ARBA" id="ARBA00004496"/>
    </source>
</evidence>
<evidence type="ECO:0000313" key="19">
    <source>
        <dbReference type="Proteomes" id="UP000604066"/>
    </source>
</evidence>
<dbReference type="PROSITE" id="PS51975">
    <property type="entry name" value="RNASE_H_2"/>
    <property type="match status" value="1"/>
</dbReference>
<feature type="domain" description="RNase H type-2" evidence="17">
    <location>
        <begin position="24"/>
        <end position="213"/>
    </location>
</feature>
<feature type="binding site" evidence="14 15">
    <location>
        <position position="30"/>
    </location>
    <ligand>
        <name>a divalent metal cation</name>
        <dbReference type="ChEBI" id="CHEBI:60240"/>
    </ligand>
</feature>
<dbReference type="Pfam" id="PF01351">
    <property type="entry name" value="RNase_HII"/>
    <property type="match status" value="1"/>
</dbReference>
<dbReference type="SUPFAM" id="SSF53098">
    <property type="entry name" value="Ribonuclease H-like"/>
    <property type="match status" value="1"/>
</dbReference>
<dbReference type="NCBIfam" id="NF000595">
    <property type="entry name" value="PRK00015.1-3"/>
    <property type="match status" value="1"/>
</dbReference>
<dbReference type="NCBIfam" id="NF000594">
    <property type="entry name" value="PRK00015.1-1"/>
    <property type="match status" value="1"/>
</dbReference>
<keyword evidence="10 14" id="KW-0479">Metal-binding</keyword>
<evidence type="ECO:0000256" key="3">
    <source>
        <dbReference type="ARBA" id="ARBA00004065"/>
    </source>
</evidence>
<name>A0ABX2REA5_9THEO</name>
<sequence>MKTLDNNLPFNLQIENQLFSSGYELVAGGDEAGRGPVAGPVVAAIVVIKPGIYIPEVDDSKKLSSKKREKLFEEIINLVTDWSVAVVGPDLIDRLNIYQATKFAFKAALDSLSIKPEALILDALKLTGFSGKQVSMVKADEISFAVACASILAKVIRDKIMEQYDKDFPGYGFKKNKGYLTREHREALELLGPSPIHRKSFEPIKSFYGQLKLFEKV</sequence>
<keyword evidence="12 14" id="KW-0378">Hydrolase</keyword>
<dbReference type="Proteomes" id="UP000604066">
    <property type="component" value="Unassembled WGS sequence"/>
</dbReference>
<evidence type="ECO:0000256" key="16">
    <source>
        <dbReference type="RuleBase" id="RU003515"/>
    </source>
</evidence>
<evidence type="ECO:0000256" key="7">
    <source>
        <dbReference type="ARBA" id="ARBA00019179"/>
    </source>
</evidence>
<comment type="subcellular location">
    <subcellularLocation>
        <location evidence="4 14">Cytoplasm</location>
    </subcellularLocation>
</comment>
<evidence type="ECO:0000256" key="10">
    <source>
        <dbReference type="ARBA" id="ARBA00022723"/>
    </source>
</evidence>
<dbReference type="Gene3D" id="3.30.420.10">
    <property type="entry name" value="Ribonuclease H-like superfamily/Ribonuclease H"/>
    <property type="match status" value="1"/>
</dbReference>
<comment type="cofactor">
    <cofactor evidence="14 15">
        <name>Mn(2+)</name>
        <dbReference type="ChEBI" id="CHEBI:29035"/>
    </cofactor>
    <cofactor evidence="14 15">
        <name>Mg(2+)</name>
        <dbReference type="ChEBI" id="CHEBI:18420"/>
    </cofactor>
    <text evidence="14 15">Manganese or magnesium. Binds 1 divalent metal ion per monomer in the absence of substrate. May bind a second metal ion after substrate binding.</text>
</comment>
<evidence type="ECO:0000256" key="15">
    <source>
        <dbReference type="PROSITE-ProRule" id="PRU01319"/>
    </source>
</evidence>
<accession>A0ABX2REA5</accession>
<dbReference type="PANTHER" id="PTHR10954:SF18">
    <property type="entry name" value="RIBONUCLEASE HII"/>
    <property type="match status" value="1"/>
</dbReference>
<feature type="binding site" evidence="14 15">
    <location>
        <position position="31"/>
    </location>
    <ligand>
        <name>a divalent metal cation</name>
        <dbReference type="ChEBI" id="CHEBI:60240"/>
    </ligand>
</feature>
<dbReference type="InterPro" id="IPR022898">
    <property type="entry name" value="RNase_HII"/>
</dbReference>
<comment type="similarity">
    <text evidence="5 14 16">Belongs to the RNase HII family.</text>
</comment>
<dbReference type="EMBL" id="JACCBS010000003">
    <property type="protein sequence ID" value="NYE58195.1"/>
    <property type="molecule type" value="Genomic_DNA"/>
</dbReference>
<dbReference type="InterPro" id="IPR001352">
    <property type="entry name" value="RNase_HII/HIII"/>
</dbReference>
<evidence type="ECO:0000259" key="17">
    <source>
        <dbReference type="PROSITE" id="PS51975"/>
    </source>
</evidence>
<comment type="cofactor">
    <cofactor evidence="2">
        <name>Mg(2+)</name>
        <dbReference type="ChEBI" id="CHEBI:18420"/>
    </cofactor>
</comment>
<keyword evidence="8 14" id="KW-0963">Cytoplasm</keyword>
<dbReference type="RefSeq" id="WP_049752085.1">
    <property type="nucleotide sequence ID" value="NZ_JACCBS010000003.1"/>
</dbReference>
<evidence type="ECO:0000256" key="9">
    <source>
        <dbReference type="ARBA" id="ARBA00022722"/>
    </source>
</evidence>
<comment type="function">
    <text evidence="3 14 16">Endonuclease that specifically degrades the RNA of RNA-DNA hybrids.</text>
</comment>
<evidence type="ECO:0000256" key="1">
    <source>
        <dbReference type="ARBA" id="ARBA00000077"/>
    </source>
</evidence>
<dbReference type="InterPro" id="IPR036397">
    <property type="entry name" value="RNaseH_sf"/>
</dbReference>